<dbReference type="GO" id="GO:0005783">
    <property type="term" value="C:endoplasmic reticulum"/>
    <property type="evidence" value="ECO:0007669"/>
    <property type="project" value="TreeGrafter"/>
</dbReference>
<feature type="region of interest" description="Disordered" evidence="4">
    <location>
        <begin position="1"/>
        <end position="36"/>
    </location>
</feature>
<keyword evidence="6" id="KW-1185">Reference proteome</keyword>
<evidence type="ECO:0000313" key="6">
    <source>
        <dbReference type="Proteomes" id="UP000243975"/>
    </source>
</evidence>
<protein>
    <submittedName>
        <fullName evidence="5">Pyridoxal phosphate-dependent transferase</fullName>
    </submittedName>
</protein>
<keyword evidence="2" id="KW-0663">Pyridoxal phosphate</keyword>
<dbReference type="Gene3D" id="3.40.640.10">
    <property type="entry name" value="Type I PLP-dependent aspartate aminotransferase-like (Major domain)"/>
    <property type="match status" value="1"/>
</dbReference>
<evidence type="ECO:0000256" key="1">
    <source>
        <dbReference type="ARBA" id="ARBA00001933"/>
    </source>
</evidence>
<comment type="cofactor">
    <cofactor evidence="1">
        <name>pyridoxal 5'-phosphate</name>
        <dbReference type="ChEBI" id="CHEBI:597326"/>
    </cofactor>
</comment>
<organism evidence="5 6">
    <name type="scientific">Cynara cardunculus var. scolymus</name>
    <name type="common">Globe artichoke</name>
    <name type="synonym">Cynara scolymus</name>
    <dbReference type="NCBI Taxonomy" id="59895"/>
    <lineage>
        <taxon>Eukaryota</taxon>
        <taxon>Viridiplantae</taxon>
        <taxon>Streptophyta</taxon>
        <taxon>Embryophyta</taxon>
        <taxon>Tracheophyta</taxon>
        <taxon>Spermatophyta</taxon>
        <taxon>Magnoliopsida</taxon>
        <taxon>eudicotyledons</taxon>
        <taxon>Gunneridae</taxon>
        <taxon>Pentapetalae</taxon>
        <taxon>asterids</taxon>
        <taxon>campanulids</taxon>
        <taxon>Asterales</taxon>
        <taxon>Asteraceae</taxon>
        <taxon>Carduoideae</taxon>
        <taxon>Cardueae</taxon>
        <taxon>Carduinae</taxon>
        <taxon>Cynara</taxon>
    </lineage>
</organism>
<dbReference type="Gramene" id="KVH89635">
    <property type="protein sequence ID" value="KVH89635"/>
    <property type="gene ID" value="Ccrd_008373"/>
</dbReference>
<keyword evidence="3" id="KW-0456">Lyase</keyword>
<evidence type="ECO:0000313" key="5">
    <source>
        <dbReference type="EMBL" id="KVH89635.1"/>
    </source>
</evidence>
<evidence type="ECO:0000256" key="3">
    <source>
        <dbReference type="ARBA" id="ARBA00023239"/>
    </source>
</evidence>
<comment type="caution">
    <text evidence="5">The sequence shown here is derived from an EMBL/GenBank/DDBJ whole genome shotgun (WGS) entry which is preliminary data.</text>
</comment>
<dbReference type="InterPro" id="IPR015424">
    <property type="entry name" value="PyrdxlP-dep_Trfase"/>
</dbReference>
<dbReference type="STRING" id="59895.A0A124SB61"/>
<dbReference type="InterPro" id="IPR015421">
    <property type="entry name" value="PyrdxlP-dep_Trfase_major"/>
</dbReference>
<dbReference type="GO" id="GO:0016740">
    <property type="term" value="F:transferase activity"/>
    <property type="evidence" value="ECO:0007669"/>
    <property type="project" value="UniProtKB-KW"/>
</dbReference>
<dbReference type="SUPFAM" id="SSF53383">
    <property type="entry name" value="PLP-dependent transferases"/>
    <property type="match status" value="1"/>
</dbReference>
<dbReference type="Gene3D" id="3.90.1150.10">
    <property type="entry name" value="Aspartate Aminotransferase, domain 1"/>
    <property type="match status" value="1"/>
</dbReference>
<dbReference type="InterPro" id="IPR050477">
    <property type="entry name" value="GrpII_AminoAcid_Decarb"/>
</dbReference>
<dbReference type="EMBL" id="LEKV01005193">
    <property type="protein sequence ID" value="KVH89635.1"/>
    <property type="molecule type" value="Genomic_DNA"/>
</dbReference>
<evidence type="ECO:0000256" key="4">
    <source>
        <dbReference type="SAM" id="MobiDB-lite"/>
    </source>
</evidence>
<dbReference type="GO" id="GO:0030149">
    <property type="term" value="P:sphingolipid catabolic process"/>
    <property type="evidence" value="ECO:0007669"/>
    <property type="project" value="TreeGrafter"/>
</dbReference>
<accession>A0A124SB61</accession>
<evidence type="ECO:0000256" key="2">
    <source>
        <dbReference type="ARBA" id="ARBA00022898"/>
    </source>
</evidence>
<gene>
    <name evidence="5" type="ORF">Ccrd_008373</name>
</gene>
<feature type="non-terminal residue" evidence="5">
    <location>
        <position position="1"/>
    </location>
</feature>
<dbReference type="GO" id="GO:0016020">
    <property type="term" value="C:membrane"/>
    <property type="evidence" value="ECO:0007669"/>
    <property type="project" value="GOC"/>
</dbReference>
<sequence>MMDDSGSGRSRRGVRGGVSGTTQPWRGTGTAAAAVSGSSERQFRPFLDPFRIRLWLPVRVAIAATTAPSRNSSSYCCFPCVTTAAKAALRDSTEVSIFCTEWSGGLHVSPTIVGSRPGSLIAGAWAAMLSLGREGNIILLLRPSHENCNIVKEIPKLFIIGRPDMTIVAFGSN</sequence>
<keyword evidence="5" id="KW-0808">Transferase</keyword>
<proteinExistence type="predicted"/>
<dbReference type="Proteomes" id="UP000243975">
    <property type="component" value="Unassembled WGS sequence"/>
</dbReference>
<dbReference type="PANTHER" id="PTHR42735:SF6">
    <property type="entry name" value="SPHINGOSINE-1-PHOSPHATE LYASE 1"/>
    <property type="match status" value="1"/>
</dbReference>
<name>A0A124SB61_CYNCS</name>
<dbReference type="InterPro" id="IPR015422">
    <property type="entry name" value="PyrdxlP-dep_Trfase_small"/>
</dbReference>
<dbReference type="AlphaFoldDB" id="A0A124SB61"/>
<feature type="compositionally biased region" description="Low complexity" evidence="4">
    <location>
        <begin position="27"/>
        <end position="36"/>
    </location>
</feature>
<dbReference type="PANTHER" id="PTHR42735">
    <property type="match status" value="1"/>
</dbReference>
<reference evidence="5 6" key="1">
    <citation type="journal article" date="2016" name="Sci. Rep.">
        <title>The genome sequence of the outbreeding globe artichoke constructed de novo incorporating a phase-aware low-pass sequencing strategy of F1 progeny.</title>
        <authorList>
            <person name="Scaglione D."/>
            <person name="Reyes-Chin-Wo S."/>
            <person name="Acquadro A."/>
            <person name="Froenicke L."/>
            <person name="Portis E."/>
            <person name="Beitel C."/>
            <person name="Tirone M."/>
            <person name="Mauro R."/>
            <person name="Lo Monaco A."/>
            <person name="Mauromicale G."/>
            <person name="Faccioli P."/>
            <person name="Cattivelli L."/>
            <person name="Rieseberg L."/>
            <person name="Michelmore R."/>
            <person name="Lanteri S."/>
        </authorList>
    </citation>
    <scope>NUCLEOTIDE SEQUENCE [LARGE SCALE GENOMIC DNA]</scope>
    <source>
        <strain evidence="5">2C</strain>
    </source>
</reference>
<dbReference type="GO" id="GO:0008117">
    <property type="term" value="F:sphinganine-1-phosphate aldolase activity"/>
    <property type="evidence" value="ECO:0007669"/>
    <property type="project" value="TreeGrafter"/>
</dbReference>